<sequence length="123" mass="13754">MVDYRYTSHLKKEELEQEEALLKSVKDKLVDQLQRLKVEELAIVKYISMSNSTNLSQAASSTGSYFSANIQGDTDTNEIDKMNEEINTVPLVDLSEGLTSNSLISSSQAGVDQEEEEEDDDED</sequence>
<dbReference type="GO" id="GO:0005634">
    <property type="term" value="C:nucleus"/>
    <property type="evidence" value="ECO:0007669"/>
    <property type="project" value="InterPro"/>
</dbReference>
<comment type="caution">
    <text evidence="2">The sequence shown here is derived from an EMBL/GenBank/DDBJ whole genome shotgun (WGS) entry which is preliminary data.</text>
</comment>
<reference evidence="2" key="1">
    <citation type="submission" date="2020-04" db="EMBL/GenBank/DDBJ databases">
        <authorList>
            <person name="Alioto T."/>
            <person name="Alioto T."/>
            <person name="Gomez Garrido J."/>
        </authorList>
    </citation>
    <scope>NUCLEOTIDE SEQUENCE</scope>
    <source>
        <strain evidence="2">A484AB</strain>
    </source>
</reference>
<feature type="compositionally biased region" description="Acidic residues" evidence="1">
    <location>
        <begin position="112"/>
        <end position="123"/>
    </location>
</feature>
<dbReference type="EMBL" id="CACRXK020000008">
    <property type="protein sequence ID" value="CAB3976697.1"/>
    <property type="molecule type" value="Genomic_DNA"/>
</dbReference>
<dbReference type="OrthoDB" id="10476818at2759"/>
<evidence type="ECO:0000313" key="3">
    <source>
        <dbReference type="Proteomes" id="UP001152795"/>
    </source>
</evidence>
<evidence type="ECO:0000256" key="1">
    <source>
        <dbReference type="SAM" id="MobiDB-lite"/>
    </source>
</evidence>
<keyword evidence="3" id="KW-1185">Reference proteome</keyword>
<dbReference type="Proteomes" id="UP001152795">
    <property type="component" value="Unassembled WGS sequence"/>
</dbReference>
<protein>
    <submittedName>
        <fullName evidence="2">---NA</fullName>
    </submittedName>
</protein>
<organism evidence="2 3">
    <name type="scientific">Paramuricea clavata</name>
    <name type="common">Red gorgonian</name>
    <name type="synonym">Violescent sea-whip</name>
    <dbReference type="NCBI Taxonomy" id="317549"/>
    <lineage>
        <taxon>Eukaryota</taxon>
        <taxon>Metazoa</taxon>
        <taxon>Cnidaria</taxon>
        <taxon>Anthozoa</taxon>
        <taxon>Octocorallia</taxon>
        <taxon>Malacalcyonacea</taxon>
        <taxon>Plexauridae</taxon>
        <taxon>Paramuricea</taxon>
    </lineage>
</organism>
<feature type="compositionally biased region" description="Polar residues" evidence="1">
    <location>
        <begin position="100"/>
        <end position="110"/>
    </location>
</feature>
<feature type="region of interest" description="Disordered" evidence="1">
    <location>
        <begin position="100"/>
        <end position="123"/>
    </location>
</feature>
<proteinExistence type="predicted"/>
<gene>
    <name evidence="2" type="ORF">PACLA_8A079994</name>
</gene>
<dbReference type="Pfam" id="PF15497">
    <property type="entry name" value="SNAPC5"/>
    <property type="match status" value="1"/>
</dbReference>
<accession>A0A7D9H7G1</accession>
<dbReference type="InterPro" id="IPR029138">
    <property type="entry name" value="SNAPC5"/>
</dbReference>
<dbReference type="GO" id="GO:0006366">
    <property type="term" value="P:transcription by RNA polymerase II"/>
    <property type="evidence" value="ECO:0007669"/>
    <property type="project" value="InterPro"/>
</dbReference>
<name>A0A7D9H7G1_PARCT</name>
<evidence type="ECO:0000313" key="2">
    <source>
        <dbReference type="EMBL" id="CAB3976697.1"/>
    </source>
</evidence>
<dbReference type="AlphaFoldDB" id="A0A7D9H7G1"/>
<dbReference type="GO" id="GO:0006384">
    <property type="term" value="P:transcription initiation at RNA polymerase III promoter"/>
    <property type="evidence" value="ECO:0007669"/>
    <property type="project" value="InterPro"/>
</dbReference>